<sequence length="77" mass="8069">MQTCVTVLAKVTVGVLTTVVPPAPAVAEPMFTTVVEPEAPPVPRFTVLVTPVVVAPVRGIACVTDRPRSRADPPVPR</sequence>
<protein>
    <recommendedName>
        <fullName evidence="4">Secreted protein</fullName>
    </recommendedName>
</protein>
<dbReference type="Proteomes" id="UP000244224">
    <property type="component" value="Unassembled WGS sequence"/>
</dbReference>
<reference evidence="2 3" key="1">
    <citation type="submission" date="2018-04" db="EMBL/GenBank/DDBJ databases">
        <title>Genomic Encyclopedia of Archaeal and Bacterial Type Strains, Phase II (KMG-II): from individual species to whole genera.</title>
        <authorList>
            <person name="Goeker M."/>
        </authorList>
    </citation>
    <scope>NUCLEOTIDE SEQUENCE [LARGE SCALE GENOMIC DNA]</scope>
    <source>
        <strain evidence="2 3">DSM 21823</strain>
    </source>
</reference>
<name>A0A2T6A960_9RHOB</name>
<dbReference type="EMBL" id="QBKP01000035">
    <property type="protein sequence ID" value="PTX40330.1"/>
    <property type="molecule type" value="Genomic_DNA"/>
</dbReference>
<accession>A0A2T6A960</accession>
<gene>
    <name evidence="2" type="ORF">C8N34_1357</name>
</gene>
<dbReference type="AlphaFoldDB" id="A0A2T6A960"/>
<proteinExistence type="predicted"/>
<evidence type="ECO:0000256" key="1">
    <source>
        <dbReference type="SAM" id="SignalP"/>
    </source>
</evidence>
<keyword evidence="1" id="KW-0732">Signal</keyword>
<evidence type="ECO:0000313" key="2">
    <source>
        <dbReference type="EMBL" id="PTX40330.1"/>
    </source>
</evidence>
<feature type="signal peptide" evidence="1">
    <location>
        <begin position="1"/>
        <end position="27"/>
    </location>
</feature>
<comment type="caution">
    <text evidence="2">The sequence shown here is derived from an EMBL/GenBank/DDBJ whole genome shotgun (WGS) entry which is preliminary data.</text>
</comment>
<evidence type="ECO:0008006" key="4">
    <source>
        <dbReference type="Google" id="ProtNLM"/>
    </source>
</evidence>
<evidence type="ECO:0000313" key="3">
    <source>
        <dbReference type="Proteomes" id="UP000244224"/>
    </source>
</evidence>
<keyword evidence="3" id="KW-1185">Reference proteome</keyword>
<organism evidence="2 3">
    <name type="scientific">Gemmobacter caeni</name>
    <dbReference type="NCBI Taxonomy" id="589035"/>
    <lineage>
        <taxon>Bacteria</taxon>
        <taxon>Pseudomonadati</taxon>
        <taxon>Pseudomonadota</taxon>
        <taxon>Alphaproteobacteria</taxon>
        <taxon>Rhodobacterales</taxon>
        <taxon>Paracoccaceae</taxon>
        <taxon>Gemmobacter</taxon>
    </lineage>
</organism>
<feature type="chain" id="PRO_5015750714" description="Secreted protein" evidence="1">
    <location>
        <begin position="28"/>
        <end position="77"/>
    </location>
</feature>